<dbReference type="SUPFAM" id="SSF63829">
    <property type="entry name" value="Calcium-dependent phosphotriesterase"/>
    <property type="match status" value="1"/>
</dbReference>
<dbReference type="GO" id="GO:0000155">
    <property type="term" value="F:phosphorelay sensor kinase activity"/>
    <property type="evidence" value="ECO:0007669"/>
    <property type="project" value="InterPro"/>
</dbReference>
<dbReference type="Pfam" id="PF02518">
    <property type="entry name" value="HATPase_c"/>
    <property type="match status" value="1"/>
</dbReference>
<dbReference type="Pfam" id="PF07730">
    <property type="entry name" value="HisKA_3"/>
    <property type="match status" value="1"/>
</dbReference>
<dbReference type="InterPro" id="IPR011123">
    <property type="entry name" value="Y_Y_Y"/>
</dbReference>
<evidence type="ECO:0000256" key="4">
    <source>
        <dbReference type="SAM" id="Phobius"/>
    </source>
</evidence>
<evidence type="ECO:0000259" key="7">
    <source>
        <dbReference type="Pfam" id="PF07495"/>
    </source>
</evidence>
<evidence type="ECO:0000313" key="9">
    <source>
        <dbReference type="EMBL" id="QDE39740.1"/>
    </source>
</evidence>
<evidence type="ECO:0000256" key="3">
    <source>
        <dbReference type="ARBA" id="ARBA00023012"/>
    </source>
</evidence>
<feature type="transmembrane region" description="Helical" evidence="4">
    <location>
        <begin position="749"/>
        <end position="768"/>
    </location>
</feature>
<dbReference type="EMBL" id="CP041046">
    <property type="protein sequence ID" value="QDE39740.1"/>
    <property type="molecule type" value="Genomic_DNA"/>
</dbReference>
<dbReference type="Gene3D" id="3.30.565.10">
    <property type="entry name" value="Histidine kinase-like ATPase, C-terminal domain"/>
    <property type="match status" value="1"/>
</dbReference>
<evidence type="ECO:0000256" key="1">
    <source>
        <dbReference type="ARBA" id="ARBA00022679"/>
    </source>
</evidence>
<dbReference type="InterPro" id="IPR036890">
    <property type="entry name" value="HATPase_C_sf"/>
</dbReference>
<evidence type="ECO:0008006" key="11">
    <source>
        <dbReference type="Google" id="ProtNLM"/>
    </source>
</evidence>
<sequence length="1002" mass="107715">MVCLTCRFGLPRCWIRLCLALFVAMAASPWAVASEIPGYITTTWGAQEGAPQDVQALAVDTTGWLWLGTSGGLYRFDGRSFSAHELLPPGYRGSRLVSSLIPDASGGLWVVYGRESARHLEADGNTITAPPGLPDAGIEWIVIDGTGRTFAAANGKLYVLTNGRWTMCDNRRWGLPGDRIRYAILDDEGSLVLASESGSYRLRRNATRVEQITAQPTGRFYPTPDGRVYYSSQGNLQLLSDVRSSEPARRFQAGKLAAFDVRGHFWTLLGKCPTVCVFTGYPKTVVSPDATPNATDFLALGQDIGATILLADAEGNTWVGTKSGLVRFQPSEVEAVPLSTATYYFAVMPQRDGTVVVASDSHAVDDVLYRQGATGLVALAPNLATTAIGEFPDGTVVLGGHRDIVRLSGADLSTFSRRPQGLGDEPLQVALPLDARRLWVSVRDHGLFLVDENHWRPISPGTPLAKGWPLVAAAAGQGRTWMGYANGALVDMSSDAQPRATEVLMSEVGAVGAILPGERLFVGGELGVGWFEGTVFHALKLRQANLLSGVTGLVRTADGALWASGRAGVVRVGAAELAAVMSGKADEAAFRIIEASAGLPGGAQQTRPLPTLHLDANGLLWVAATSGLAKINPLALRSHQGPHAAITGMSSPAGALPLSRESTLSADNRALDVAFTGVSLRDPDRVQLRYRLRGTDDGWHVGSVNGTVKYEALGPGDYQFEVQARGPEGDWSASVVSPKVRALPAFTETFLFVALLSIISAVAFYGAHRWRLHVVERRQLDRLRAQFEERDRIARELHDSMLQGMLGVALRVGAWKTNPRAPDDLKSSFGTVADQILGLVLEARARVITLRSLGAAGLPLSEAIRLIGQDHAEGSPADFLLEVVGDDRPLGDNLSQLVLDVVREAVHNAFVHASPHVVHVTLTYASESLTATIVDDGCGIPAQVLEEGRRPGHWGMITMQERAASAGAHLTMHSEPGRTVIELRVPLVSKSRRWRDSRRRRR</sequence>
<keyword evidence="4" id="KW-0472">Membrane</keyword>
<reference evidence="9 10" key="1">
    <citation type="submission" date="2019-06" db="EMBL/GenBank/DDBJ databases">
        <title>A complete genome sequence for Luteibacter pinisoli MAH-14.</title>
        <authorList>
            <person name="Baltrus D.A."/>
        </authorList>
    </citation>
    <scope>NUCLEOTIDE SEQUENCE [LARGE SCALE GENOMIC DNA]</scope>
    <source>
        <strain evidence="9 10">MAH-14</strain>
    </source>
</reference>
<dbReference type="OrthoDB" id="176203at2"/>
<dbReference type="GO" id="GO:0046983">
    <property type="term" value="F:protein dimerization activity"/>
    <property type="evidence" value="ECO:0007669"/>
    <property type="project" value="InterPro"/>
</dbReference>
<feature type="signal peptide" evidence="5">
    <location>
        <begin position="1"/>
        <end position="33"/>
    </location>
</feature>
<organism evidence="9 10">
    <name type="scientific">Luteibacter pinisoli</name>
    <dbReference type="NCBI Taxonomy" id="2589080"/>
    <lineage>
        <taxon>Bacteria</taxon>
        <taxon>Pseudomonadati</taxon>
        <taxon>Pseudomonadota</taxon>
        <taxon>Gammaproteobacteria</taxon>
        <taxon>Lysobacterales</taxon>
        <taxon>Rhodanobacteraceae</taxon>
        <taxon>Luteibacter</taxon>
    </lineage>
</organism>
<evidence type="ECO:0000313" key="10">
    <source>
        <dbReference type="Proteomes" id="UP000316093"/>
    </source>
</evidence>
<evidence type="ECO:0000256" key="2">
    <source>
        <dbReference type="ARBA" id="ARBA00022777"/>
    </source>
</evidence>
<dbReference type="InterPro" id="IPR050482">
    <property type="entry name" value="Sensor_HK_TwoCompSys"/>
</dbReference>
<dbReference type="CDD" id="cd16917">
    <property type="entry name" value="HATPase_UhpB-NarQ-NarX-like"/>
    <property type="match status" value="1"/>
</dbReference>
<protein>
    <recommendedName>
        <fullName evidence="11">Histidine kinase/HSP90-like ATPase domain-containing protein</fullName>
    </recommendedName>
</protein>
<dbReference type="InterPro" id="IPR011712">
    <property type="entry name" value="Sig_transdc_His_kin_sub3_dim/P"/>
</dbReference>
<dbReference type="GO" id="GO:0016020">
    <property type="term" value="C:membrane"/>
    <property type="evidence" value="ECO:0007669"/>
    <property type="project" value="InterPro"/>
</dbReference>
<dbReference type="PANTHER" id="PTHR24421:SF62">
    <property type="entry name" value="SENSORY TRANSDUCTION HISTIDINE KINASE"/>
    <property type="match status" value="1"/>
</dbReference>
<dbReference type="Gene3D" id="2.130.10.10">
    <property type="entry name" value="YVTN repeat-like/Quinoprotein amine dehydrogenase"/>
    <property type="match status" value="2"/>
</dbReference>
<gene>
    <name evidence="9" type="ORF">FIV34_11250</name>
</gene>
<dbReference type="Gene3D" id="1.20.5.1930">
    <property type="match status" value="1"/>
</dbReference>
<evidence type="ECO:0000259" key="6">
    <source>
        <dbReference type="Pfam" id="PF02518"/>
    </source>
</evidence>
<keyword evidence="4" id="KW-0812">Transmembrane</keyword>
<keyword evidence="5" id="KW-0732">Signal</keyword>
<dbReference type="Gene3D" id="2.60.40.10">
    <property type="entry name" value="Immunoglobulins"/>
    <property type="match status" value="1"/>
</dbReference>
<feature type="domain" description="Signal transduction histidine kinase subgroup 3 dimerisation and phosphoacceptor" evidence="8">
    <location>
        <begin position="789"/>
        <end position="852"/>
    </location>
</feature>
<proteinExistence type="predicted"/>
<keyword evidence="10" id="KW-1185">Reference proteome</keyword>
<dbReference type="InterPro" id="IPR013783">
    <property type="entry name" value="Ig-like_fold"/>
</dbReference>
<dbReference type="Pfam" id="PF07495">
    <property type="entry name" value="Y_Y_Y"/>
    <property type="match status" value="1"/>
</dbReference>
<dbReference type="SUPFAM" id="SSF55874">
    <property type="entry name" value="ATPase domain of HSP90 chaperone/DNA topoisomerase II/histidine kinase"/>
    <property type="match status" value="1"/>
</dbReference>
<keyword evidence="2" id="KW-0418">Kinase</keyword>
<accession>A0A4Y5Z2Y4</accession>
<feature type="chain" id="PRO_5021433328" description="Histidine kinase/HSP90-like ATPase domain-containing protein" evidence="5">
    <location>
        <begin position="34"/>
        <end position="1002"/>
    </location>
</feature>
<keyword evidence="4" id="KW-1133">Transmembrane helix</keyword>
<dbReference type="InterPro" id="IPR015943">
    <property type="entry name" value="WD40/YVTN_repeat-like_dom_sf"/>
</dbReference>
<name>A0A4Y5Z2Y4_9GAMM</name>
<keyword evidence="1" id="KW-0808">Transferase</keyword>
<dbReference type="Proteomes" id="UP000316093">
    <property type="component" value="Chromosome"/>
</dbReference>
<dbReference type="KEGG" id="lpy:FIV34_11250"/>
<evidence type="ECO:0000259" key="8">
    <source>
        <dbReference type="Pfam" id="PF07730"/>
    </source>
</evidence>
<dbReference type="InterPro" id="IPR003594">
    <property type="entry name" value="HATPase_dom"/>
</dbReference>
<dbReference type="AlphaFoldDB" id="A0A4Y5Z2Y4"/>
<feature type="domain" description="Histidine kinase/HSP90-like ATPase" evidence="6">
    <location>
        <begin position="899"/>
        <end position="987"/>
    </location>
</feature>
<evidence type="ECO:0000256" key="5">
    <source>
        <dbReference type="SAM" id="SignalP"/>
    </source>
</evidence>
<feature type="domain" description="Two component regulator three Y" evidence="7">
    <location>
        <begin position="682"/>
        <end position="734"/>
    </location>
</feature>
<keyword evidence="3" id="KW-0902">Two-component regulatory system</keyword>
<dbReference type="PANTHER" id="PTHR24421">
    <property type="entry name" value="NITRATE/NITRITE SENSOR PROTEIN NARX-RELATED"/>
    <property type="match status" value="1"/>
</dbReference>